<sequence>MKILFLPKYTRTGASSRLRTYQYIPLWEKAGHQCTVAPFFNDIYLEELYNKRKISKGNVWKCFWRRFGWVLRARQFDLVILEKELFPFFPAWLEKFWAGMGVRYIVDYDDAIFHNYDQHPQARIRKLLGKKIDRVMKNSFMVWAGNSYLARRASVAGAKNIKILPTSVDLNRYDPAHLNGKREIKIGWIGSPTTLRYLKGILPALEQLKEKHGFSLTIIANGEGVGFSGKEEKLVWEEQKEADYLSALDIGIMPLKHSPWEQGKCAYKLIQYMATGLPVVASPIGMNKTVVQPGINGFLAGSKEEWVDALSTLMEDKTLRQKMGKAGRKMVEEDYTLAKNWEKIQGWMVELSGEA</sequence>
<evidence type="ECO:0000256" key="2">
    <source>
        <dbReference type="ARBA" id="ARBA00022676"/>
    </source>
</evidence>
<keyword evidence="2 4" id="KW-0328">Glycosyltransferase</keyword>
<evidence type="ECO:0000256" key="1">
    <source>
        <dbReference type="ARBA" id="ARBA00009481"/>
    </source>
</evidence>
<comment type="caution">
    <text evidence="4">The sequence shown here is derived from an EMBL/GenBank/DDBJ whole genome shotgun (WGS) entry which is preliminary data.</text>
</comment>
<evidence type="ECO:0000313" key="4">
    <source>
        <dbReference type="EMBL" id="MFB9211650.1"/>
    </source>
</evidence>
<dbReference type="PANTHER" id="PTHR12526:SF640">
    <property type="entry name" value="COLANIC ACID BIOSYNTHESIS GLYCOSYLTRANSFERASE WCAL-RELATED"/>
    <property type="match status" value="1"/>
</dbReference>
<dbReference type="Pfam" id="PF13692">
    <property type="entry name" value="Glyco_trans_1_4"/>
    <property type="match status" value="1"/>
</dbReference>
<keyword evidence="3 4" id="KW-0808">Transferase</keyword>
<dbReference type="Gene3D" id="3.40.50.2000">
    <property type="entry name" value="Glycogen Phosphorylase B"/>
    <property type="match status" value="2"/>
</dbReference>
<dbReference type="PANTHER" id="PTHR12526">
    <property type="entry name" value="GLYCOSYLTRANSFERASE"/>
    <property type="match status" value="1"/>
</dbReference>
<keyword evidence="5" id="KW-1185">Reference proteome</keyword>
<dbReference type="SUPFAM" id="SSF53756">
    <property type="entry name" value="UDP-Glycosyltransferase/glycogen phosphorylase"/>
    <property type="match status" value="1"/>
</dbReference>
<proteinExistence type="inferred from homology"/>
<protein>
    <submittedName>
        <fullName evidence="4">Glycosyltransferase family 4 protein</fullName>
        <ecNumber evidence="4">2.4.-.-</ecNumber>
    </submittedName>
</protein>
<dbReference type="EMBL" id="JBHMEW010000052">
    <property type="protein sequence ID" value="MFB9211650.1"/>
    <property type="molecule type" value="Genomic_DNA"/>
</dbReference>
<evidence type="ECO:0000313" key="5">
    <source>
        <dbReference type="Proteomes" id="UP001589654"/>
    </source>
</evidence>
<evidence type="ECO:0000256" key="3">
    <source>
        <dbReference type="ARBA" id="ARBA00022679"/>
    </source>
</evidence>
<dbReference type="Proteomes" id="UP001589654">
    <property type="component" value="Unassembled WGS sequence"/>
</dbReference>
<dbReference type="EC" id="2.4.-.-" evidence="4"/>
<dbReference type="CDD" id="cd03801">
    <property type="entry name" value="GT4_PimA-like"/>
    <property type="match status" value="1"/>
</dbReference>
<comment type="similarity">
    <text evidence="1">Belongs to the glycosyltransferase group 1 family. Glycosyltransferase 4 subfamily.</text>
</comment>
<gene>
    <name evidence="4" type="ORF">ACFFUR_07520</name>
</gene>
<dbReference type="GO" id="GO:0016757">
    <property type="term" value="F:glycosyltransferase activity"/>
    <property type="evidence" value="ECO:0007669"/>
    <property type="project" value="UniProtKB-KW"/>
</dbReference>
<name>A0ABV5J4B2_9BACT</name>
<dbReference type="RefSeq" id="WP_290246282.1">
    <property type="nucleotide sequence ID" value="NZ_JAUFQT010000001.1"/>
</dbReference>
<accession>A0ABV5J4B2</accession>
<reference evidence="4 5" key="1">
    <citation type="submission" date="2024-09" db="EMBL/GenBank/DDBJ databases">
        <authorList>
            <person name="Sun Q."/>
            <person name="Mori K."/>
        </authorList>
    </citation>
    <scope>NUCLEOTIDE SEQUENCE [LARGE SCALE GENOMIC DNA]</scope>
    <source>
        <strain evidence="4 5">CECT 7682</strain>
    </source>
</reference>
<organism evidence="4 5">
    <name type="scientific">Echinicola jeungdonensis</name>
    <dbReference type="NCBI Taxonomy" id="709343"/>
    <lineage>
        <taxon>Bacteria</taxon>
        <taxon>Pseudomonadati</taxon>
        <taxon>Bacteroidota</taxon>
        <taxon>Cytophagia</taxon>
        <taxon>Cytophagales</taxon>
        <taxon>Cyclobacteriaceae</taxon>
        <taxon>Echinicola</taxon>
    </lineage>
</organism>